<name>A0A9W8LG98_9FUNG</name>
<proteinExistence type="predicted"/>
<evidence type="ECO:0000256" key="1">
    <source>
        <dbReference type="ARBA" id="ARBA00022741"/>
    </source>
</evidence>
<accession>A0A9W8LG98</accession>
<keyword evidence="4" id="KW-0436">Ligase</keyword>
<protein>
    <submittedName>
        <fullName evidence="4">Medium-chain fatty acid-CoA ligase faa2</fullName>
        <ecNumber evidence="4">6.2.1.3</ecNumber>
    </submittedName>
</protein>
<dbReference type="SUPFAM" id="SSF56801">
    <property type="entry name" value="Acetyl-CoA synthetase-like"/>
    <property type="match status" value="1"/>
</dbReference>
<dbReference type="Gene3D" id="3.40.50.12780">
    <property type="entry name" value="N-terminal domain of ligase-like"/>
    <property type="match status" value="1"/>
</dbReference>
<keyword evidence="2" id="KW-0067">ATP-binding</keyword>
<dbReference type="EMBL" id="JANBUM010000392">
    <property type="protein sequence ID" value="KAJ2777759.1"/>
    <property type="molecule type" value="Genomic_DNA"/>
</dbReference>
<reference evidence="4" key="1">
    <citation type="submission" date="2022-07" db="EMBL/GenBank/DDBJ databases">
        <title>Phylogenomic reconstructions and comparative analyses of Kickxellomycotina fungi.</title>
        <authorList>
            <person name="Reynolds N.K."/>
            <person name="Stajich J.E."/>
            <person name="Barry K."/>
            <person name="Grigoriev I.V."/>
            <person name="Crous P."/>
            <person name="Smith M.E."/>
        </authorList>
    </citation>
    <scope>NUCLEOTIDE SEQUENCE</scope>
    <source>
        <strain evidence="4">BCRC 34489</strain>
    </source>
</reference>
<sequence length="680" mass="75145">MKSFLVPDSAEPGYSAIMRNPRHPSNIFPDPAPTASTLDELFRFHVHAQPAARFMGTRKYNPVTRKFLDYAFVSRQEALQMVEHFGAGLDLVYQRHAQDAQSVMHGTNRQLALGIYSVNRAEWLLAEFGGFRSNKFSVALYDTLGAESVEYIVEHAHVSVIVCSLDKVPRLLRLRDRLPSLRVIISMDAFADHAKNPAALPFTVNSIRVLHEWAAAKDVVLIDMPQVTQLGQSTPTVARPPKPSDLCTICYTSGTTGRPKGAMATHASYTFSAKSASQSTPVANPVYLSFLPLAHCYERNNIYAGLVTGGCVGFYSGDVLRISEDAQALRPTMMAGVPRLYNRIYDRIAAATIYAPGLSGVIARTAIRQKLERLENGQGFTHPFWDRIVCNKIRQFFGGNLEMLISGSAPIDAKVLSFLRVALAVTIVEGYASTECNASATVTLVDEQTAGHVGVPYPGMEVRLRDVPEMNYLVTDKPCARGEVLIRGRCVFAGYLNDADQTRAAFDGEWLVTGDIGQFNADGNLKIIDRRKNILKLSHGEYVAVEHLETVYSRCPLIQNIYVHGDSLESSLVAVVVPDPETFVPWARKISGRSTAKLEELCGDEQIVGALLVELRVLGRETRLQGFEILKAIHCDPVPFDIEGNGLLTSTFKLRRDLAKKYYAAQIQQMYGKLKAEEAK</sequence>
<dbReference type="GO" id="GO:0005524">
    <property type="term" value="F:ATP binding"/>
    <property type="evidence" value="ECO:0007669"/>
    <property type="project" value="UniProtKB-KW"/>
</dbReference>
<dbReference type="Proteomes" id="UP001140172">
    <property type="component" value="Unassembled WGS sequence"/>
</dbReference>
<keyword evidence="1" id="KW-0547">Nucleotide-binding</keyword>
<evidence type="ECO:0000313" key="5">
    <source>
        <dbReference type="Proteomes" id="UP001140172"/>
    </source>
</evidence>
<dbReference type="OrthoDB" id="1700726at2759"/>
<keyword evidence="5" id="KW-1185">Reference proteome</keyword>
<dbReference type="GO" id="GO:0005783">
    <property type="term" value="C:endoplasmic reticulum"/>
    <property type="evidence" value="ECO:0007669"/>
    <property type="project" value="TreeGrafter"/>
</dbReference>
<dbReference type="Pfam" id="PF00501">
    <property type="entry name" value="AMP-binding"/>
    <property type="match status" value="1"/>
</dbReference>
<dbReference type="GO" id="GO:0004467">
    <property type="term" value="F:long-chain fatty acid-CoA ligase activity"/>
    <property type="evidence" value="ECO:0007669"/>
    <property type="project" value="UniProtKB-EC"/>
</dbReference>
<dbReference type="InterPro" id="IPR042099">
    <property type="entry name" value="ANL_N_sf"/>
</dbReference>
<evidence type="ECO:0000256" key="2">
    <source>
        <dbReference type="ARBA" id="ARBA00022840"/>
    </source>
</evidence>
<comment type="caution">
    <text evidence="4">The sequence shown here is derived from an EMBL/GenBank/DDBJ whole genome shotgun (WGS) entry which is preliminary data.</text>
</comment>
<gene>
    <name evidence="4" type="primary">FAA2_11</name>
    <name evidence="4" type="ORF">GGI15_004406</name>
</gene>
<dbReference type="AlphaFoldDB" id="A0A9W8LG98"/>
<dbReference type="GO" id="GO:0016020">
    <property type="term" value="C:membrane"/>
    <property type="evidence" value="ECO:0007669"/>
    <property type="project" value="TreeGrafter"/>
</dbReference>
<evidence type="ECO:0000259" key="3">
    <source>
        <dbReference type="Pfam" id="PF00501"/>
    </source>
</evidence>
<dbReference type="InterPro" id="IPR020845">
    <property type="entry name" value="AMP-binding_CS"/>
</dbReference>
<dbReference type="PANTHER" id="PTHR43272">
    <property type="entry name" value="LONG-CHAIN-FATTY-ACID--COA LIGASE"/>
    <property type="match status" value="1"/>
</dbReference>
<dbReference type="EC" id="6.2.1.3" evidence="4"/>
<dbReference type="InterPro" id="IPR000873">
    <property type="entry name" value="AMP-dep_synth/lig_dom"/>
</dbReference>
<evidence type="ECO:0000313" key="4">
    <source>
        <dbReference type="EMBL" id="KAJ2777759.1"/>
    </source>
</evidence>
<organism evidence="4 5">
    <name type="scientific">Coemansia interrupta</name>
    <dbReference type="NCBI Taxonomy" id="1126814"/>
    <lineage>
        <taxon>Eukaryota</taxon>
        <taxon>Fungi</taxon>
        <taxon>Fungi incertae sedis</taxon>
        <taxon>Zoopagomycota</taxon>
        <taxon>Kickxellomycotina</taxon>
        <taxon>Kickxellomycetes</taxon>
        <taxon>Kickxellales</taxon>
        <taxon>Kickxellaceae</taxon>
        <taxon>Coemansia</taxon>
    </lineage>
</organism>
<dbReference type="PANTHER" id="PTHR43272:SF33">
    <property type="entry name" value="AMP-BINDING DOMAIN-CONTAINING PROTEIN-RELATED"/>
    <property type="match status" value="1"/>
</dbReference>
<feature type="domain" description="AMP-dependent synthetase/ligase" evidence="3">
    <location>
        <begin position="104"/>
        <end position="496"/>
    </location>
</feature>
<dbReference type="PROSITE" id="PS00455">
    <property type="entry name" value="AMP_BINDING"/>
    <property type="match status" value="1"/>
</dbReference>